<dbReference type="InterPro" id="IPR023393">
    <property type="entry name" value="START-like_dom_sf"/>
</dbReference>
<accession>A0A3E1Y7P4</accession>
<dbReference type="AlphaFoldDB" id="A0A3E1Y7P4"/>
<evidence type="ECO:0008006" key="4">
    <source>
        <dbReference type="Google" id="ProtNLM"/>
    </source>
</evidence>
<feature type="transmembrane region" description="Helical" evidence="1">
    <location>
        <begin position="66"/>
        <end position="85"/>
    </location>
</feature>
<comment type="caution">
    <text evidence="2">The sequence shown here is derived from an EMBL/GenBank/DDBJ whole genome shotgun (WGS) entry which is preliminary data.</text>
</comment>
<name>A0A3E1Y7P4_9BACT</name>
<protein>
    <recommendedName>
        <fullName evidence="4">SRPBCC family protein</fullName>
    </recommendedName>
</protein>
<keyword evidence="1" id="KW-0812">Transmembrane</keyword>
<keyword evidence="1" id="KW-0472">Membrane</keyword>
<dbReference type="OrthoDB" id="118637at2"/>
<organism evidence="2 3">
    <name type="scientific">Chitinophaga silvatica</name>
    <dbReference type="NCBI Taxonomy" id="2282649"/>
    <lineage>
        <taxon>Bacteria</taxon>
        <taxon>Pseudomonadati</taxon>
        <taxon>Bacteroidota</taxon>
        <taxon>Chitinophagia</taxon>
        <taxon>Chitinophagales</taxon>
        <taxon>Chitinophagaceae</taxon>
        <taxon>Chitinophaga</taxon>
    </lineage>
</organism>
<reference evidence="2 3" key="1">
    <citation type="submission" date="2018-07" db="EMBL/GenBank/DDBJ databases">
        <title>Chitinophaga K2CV101002-2 sp. nov., isolated from a monsoon evergreen broad-leaved forest soil.</title>
        <authorList>
            <person name="Lv Y."/>
        </authorList>
    </citation>
    <scope>NUCLEOTIDE SEQUENCE [LARGE SCALE GENOMIC DNA]</scope>
    <source>
        <strain evidence="2 3">GDMCC 1.1288</strain>
    </source>
</reference>
<feature type="transmembrane region" description="Helical" evidence="1">
    <location>
        <begin position="33"/>
        <end position="54"/>
    </location>
</feature>
<proteinExistence type="predicted"/>
<dbReference type="Gene3D" id="3.30.530.20">
    <property type="match status" value="1"/>
</dbReference>
<keyword evidence="1" id="KW-1133">Transmembrane helix</keyword>
<dbReference type="SUPFAM" id="SSF55961">
    <property type="entry name" value="Bet v1-like"/>
    <property type="match status" value="1"/>
</dbReference>
<dbReference type="EMBL" id="QPMM01000009">
    <property type="protein sequence ID" value="RFS21066.1"/>
    <property type="molecule type" value="Genomic_DNA"/>
</dbReference>
<feature type="transmembrane region" description="Helical" evidence="1">
    <location>
        <begin position="91"/>
        <end position="110"/>
    </location>
</feature>
<feature type="transmembrane region" description="Helical" evidence="1">
    <location>
        <begin position="122"/>
        <end position="142"/>
    </location>
</feature>
<keyword evidence="3" id="KW-1185">Reference proteome</keyword>
<dbReference type="Proteomes" id="UP000260644">
    <property type="component" value="Unassembled WGS sequence"/>
</dbReference>
<evidence type="ECO:0000313" key="2">
    <source>
        <dbReference type="EMBL" id="RFS21066.1"/>
    </source>
</evidence>
<sequence>MKVSLKTIVIPVIIALLFRFAFGINSLDSIYSVMSIAFLVGVPVGIGVLTVYLSPLHLVEKPYYKILMPWIPILLFCLITLLFFIEGWGCWIMILPVFLLFASIGGYIGGKLKLRKKKREEDIFVSLIVLLPLIISPLEQWIGSIPGTYKAYTYIDINAPADKIWSNVTRVGEIPESKNKASITKFLQFPRPIKAELNYEGVGASRSAIFSGGLVFHETVLEYEHQHKMTFSIKAYPYEIPSTTLDNHIVIGGQFFDVLNGTYELEKLSEATYRLHLYSYFKLNTTFNFYASYWARWIMKDIQNNILQIEKERAENMVQK</sequence>
<evidence type="ECO:0000313" key="3">
    <source>
        <dbReference type="Proteomes" id="UP000260644"/>
    </source>
</evidence>
<evidence type="ECO:0000256" key="1">
    <source>
        <dbReference type="SAM" id="Phobius"/>
    </source>
</evidence>
<gene>
    <name evidence="2" type="ORF">DVR12_17150</name>
</gene>